<feature type="domain" description="Beta-lactamase-related" evidence="1">
    <location>
        <begin position="54"/>
        <end position="376"/>
    </location>
</feature>
<accession>A0ABU8WQN4</accession>
<feature type="domain" description="Peptidase S12 Pab87-related C-terminal" evidence="2">
    <location>
        <begin position="423"/>
        <end position="489"/>
    </location>
</feature>
<dbReference type="EMBL" id="JBBKZT010000012">
    <property type="protein sequence ID" value="MEJ8849796.1"/>
    <property type="molecule type" value="Genomic_DNA"/>
</dbReference>
<dbReference type="RefSeq" id="WP_340344919.1">
    <property type="nucleotide sequence ID" value="NZ_JBBKZT010000012.1"/>
</dbReference>
<dbReference type="InterPro" id="IPR021860">
    <property type="entry name" value="Peptidase_S12_Pab87-rel_C"/>
</dbReference>
<dbReference type="InterPro" id="IPR050491">
    <property type="entry name" value="AmpC-like"/>
</dbReference>
<dbReference type="Gene3D" id="3.40.710.10">
    <property type="entry name" value="DD-peptidase/beta-lactamase superfamily"/>
    <property type="match status" value="1"/>
</dbReference>
<dbReference type="Proteomes" id="UP001385892">
    <property type="component" value="Unassembled WGS sequence"/>
</dbReference>
<dbReference type="Pfam" id="PF00144">
    <property type="entry name" value="Beta-lactamase"/>
    <property type="match status" value="1"/>
</dbReference>
<comment type="caution">
    <text evidence="3">The sequence shown here is derived from an EMBL/GenBank/DDBJ whole genome shotgun (WGS) entry which is preliminary data.</text>
</comment>
<dbReference type="InterPro" id="IPR006311">
    <property type="entry name" value="TAT_signal"/>
</dbReference>
<reference evidence="3 4" key="1">
    <citation type="submission" date="2024-03" db="EMBL/GenBank/DDBJ databases">
        <title>Novel species of the genus Variovorax.</title>
        <authorList>
            <person name="Liu Q."/>
            <person name="Xin Y.-H."/>
        </authorList>
    </citation>
    <scope>NUCLEOTIDE SEQUENCE [LARGE SCALE GENOMIC DNA]</scope>
    <source>
        <strain evidence="3 4">KACC 18900</strain>
    </source>
</reference>
<sequence length="520" mass="54664">MKTRLRQRREFLGACAAFGLVGCGGGGSGGRRQEFIAAAYADEARLQAAVDQVDGMATALMQKSGLPGMAVAVVRGERTIYAKGFGTRQAGTQAPVDADTVFQLASMSKSLGASTVAHQVGLGGIGWDTPVRRHLPWFELKDPAVSTQLTIGDLYSHRSGLPEFAGDRLEDMGYEQRQVLERLRYLPLDPFRKTYHYTNFGLTAGAVAVAAAAGTDWATLCERTIYAPLGMTRTSSRFADFQTRTNRVVGHVKANGVYVPGPVRMPDAQAPAASVTSSVNDVARWLSMMVGLGVYAGKTIVDSAALAAALSPQIESSAASAERPAGHYGFGFNVGTTAAGHASFSHSGAFALGTGTAFTVVPAIGVGMVALTNATPIGIPETLVAQFFDLVQFGSIQRPWADIFTNAFAPFADPEGSLVGVARPIQPAPAKGLSAYAGTYGNAYHGPAQVVQEGGGLVLVLGPTPLRLPLTHWDGDVFTFTLFNENAVPGTISKATFAGDRVTLEYYDRQGLGTFVRGSA</sequence>
<dbReference type="SUPFAM" id="SSF56601">
    <property type="entry name" value="beta-lactamase/transpeptidase-like"/>
    <property type="match status" value="1"/>
</dbReference>
<keyword evidence="4" id="KW-1185">Reference proteome</keyword>
<dbReference type="Gene3D" id="2.40.128.600">
    <property type="match status" value="1"/>
</dbReference>
<dbReference type="InterPro" id="IPR001466">
    <property type="entry name" value="Beta-lactam-related"/>
</dbReference>
<gene>
    <name evidence="3" type="ORF">WKW82_24330</name>
</gene>
<evidence type="ECO:0000313" key="4">
    <source>
        <dbReference type="Proteomes" id="UP001385892"/>
    </source>
</evidence>
<evidence type="ECO:0000259" key="1">
    <source>
        <dbReference type="Pfam" id="PF00144"/>
    </source>
</evidence>
<dbReference type="PANTHER" id="PTHR46825:SF15">
    <property type="entry name" value="BETA-LACTAMASE-RELATED DOMAIN-CONTAINING PROTEIN"/>
    <property type="match status" value="1"/>
</dbReference>
<name>A0ABU8WQN4_9BURK</name>
<evidence type="ECO:0000259" key="2">
    <source>
        <dbReference type="Pfam" id="PF11954"/>
    </source>
</evidence>
<dbReference type="PANTHER" id="PTHR46825">
    <property type="entry name" value="D-ALANYL-D-ALANINE-CARBOXYPEPTIDASE/ENDOPEPTIDASE AMPH"/>
    <property type="match status" value="1"/>
</dbReference>
<organism evidence="3 4">
    <name type="scientific">Variovorax rhizosphaerae</name>
    <dbReference type="NCBI Taxonomy" id="1836200"/>
    <lineage>
        <taxon>Bacteria</taxon>
        <taxon>Pseudomonadati</taxon>
        <taxon>Pseudomonadota</taxon>
        <taxon>Betaproteobacteria</taxon>
        <taxon>Burkholderiales</taxon>
        <taxon>Comamonadaceae</taxon>
        <taxon>Variovorax</taxon>
    </lineage>
</organism>
<dbReference type="PROSITE" id="PS51318">
    <property type="entry name" value="TAT"/>
    <property type="match status" value="1"/>
</dbReference>
<proteinExistence type="predicted"/>
<dbReference type="GO" id="GO:0016787">
    <property type="term" value="F:hydrolase activity"/>
    <property type="evidence" value="ECO:0007669"/>
    <property type="project" value="UniProtKB-KW"/>
</dbReference>
<keyword evidence="3" id="KW-0378">Hydrolase</keyword>
<evidence type="ECO:0000313" key="3">
    <source>
        <dbReference type="EMBL" id="MEJ8849796.1"/>
    </source>
</evidence>
<dbReference type="InterPro" id="IPR012338">
    <property type="entry name" value="Beta-lactam/transpept-like"/>
</dbReference>
<dbReference type="PROSITE" id="PS51257">
    <property type="entry name" value="PROKAR_LIPOPROTEIN"/>
    <property type="match status" value="1"/>
</dbReference>
<dbReference type="Pfam" id="PF11954">
    <property type="entry name" value="DUF3471"/>
    <property type="match status" value="1"/>
</dbReference>
<protein>
    <submittedName>
        <fullName evidence="3">Serine hydrolase</fullName>
    </submittedName>
</protein>